<reference evidence="7" key="1">
    <citation type="submission" date="2019-08" db="EMBL/GenBank/DDBJ databases">
        <authorList>
            <person name="Kucharzyk K."/>
            <person name="Murdoch R.W."/>
            <person name="Higgins S."/>
            <person name="Loffler F."/>
        </authorList>
    </citation>
    <scope>NUCLEOTIDE SEQUENCE</scope>
</reference>
<dbReference type="PANTHER" id="PTHR32196">
    <property type="entry name" value="ABC TRANSPORTER PERMEASE PROTEIN YPHD-RELATED-RELATED"/>
    <property type="match status" value="1"/>
</dbReference>
<evidence type="ECO:0008006" key="8">
    <source>
        <dbReference type="Google" id="ProtNLM"/>
    </source>
</evidence>
<dbReference type="PANTHER" id="PTHR32196:SF69">
    <property type="entry name" value="BRANCHED-CHAIN AMINO ACID TRANSPORT SYSTEM, PERMEASE PROTEIN"/>
    <property type="match status" value="1"/>
</dbReference>
<evidence type="ECO:0000256" key="2">
    <source>
        <dbReference type="ARBA" id="ARBA00022475"/>
    </source>
</evidence>
<evidence type="ECO:0000313" key="7">
    <source>
        <dbReference type="EMBL" id="MPM63912.1"/>
    </source>
</evidence>
<name>A0A645BEZ9_9ZZZZ</name>
<dbReference type="AlphaFoldDB" id="A0A645BEZ9"/>
<evidence type="ECO:0000256" key="4">
    <source>
        <dbReference type="ARBA" id="ARBA00022989"/>
    </source>
</evidence>
<dbReference type="GO" id="GO:0022857">
    <property type="term" value="F:transmembrane transporter activity"/>
    <property type="evidence" value="ECO:0007669"/>
    <property type="project" value="InterPro"/>
</dbReference>
<evidence type="ECO:0000256" key="5">
    <source>
        <dbReference type="ARBA" id="ARBA00023136"/>
    </source>
</evidence>
<feature type="transmembrane region" description="Helical" evidence="6">
    <location>
        <begin position="140"/>
        <end position="161"/>
    </location>
</feature>
<gene>
    <name evidence="7" type="ORF">SDC9_110796</name>
</gene>
<feature type="transmembrane region" description="Helical" evidence="6">
    <location>
        <begin position="12"/>
        <end position="28"/>
    </location>
</feature>
<dbReference type="CDD" id="cd06574">
    <property type="entry name" value="TM_PBP1_branched-chain-AA_like"/>
    <property type="match status" value="1"/>
</dbReference>
<comment type="caution">
    <text evidence="7">The sequence shown here is derived from an EMBL/GenBank/DDBJ whole genome shotgun (WGS) entry which is preliminary data.</text>
</comment>
<dbReference type="InterPro" id="IPR001851">
    <property type="entry name" value="ABC_transp_permease"/>
</dbReference>
<feature type="transmembrane region" description="Helical" evidence="6">
    <location>
        <begin position="217"/>
        <end position="238"/>
    </location>
</feature>
<proteinExistence type="predicted"/>
<evidence type="ECO:0000256" key="3">
    <source>
        <dbReference type="ARBA" id="ARBA00022692"/>
    </source>
</evidence>
<protein>
    <recommendedName>
        <fullName evidence="8">Ribose import permease protein RbsC</fullName>
    </recommendedName>
</protein>
<dbReference type="Pfam" id="PF02653">
    <property type="entry name" value="BPD_transp_2"/>
    <property type="match status" value="1"/>
</dbReference>
<feature type="transmembrane region" description="Helical" evidence="6">
    <location>
        <begin position="275"/>
        <end position="293"/>
    </location>
</feature>
<accession>A0A645BEZ9</accession>
<keyword evidence="2" id="KW-1003">Cell membrane</keyword>
<feature type="transmembrane region" description="Helical" evidence="6">
    <location>
        <begin position="57"/>
        <end position="79"/>
    </location>
</feature>
<feature type="transmembrane region" description="Helical" evidence="6">
    <location>
        <begin position="86"/>
        <end position="108"/>
    </location>
</feature>
<keyword evidence="4 6" id="KW-1133">Transmembrane helix</keyword>
<comment type="subcellular location">
    <subcellularLocation>
        <location evidence="1">Cell membrane</location>
        <topology evidence="1">Multi-pass membrane protein</topology>
    </subcellularLocation>
</comment>
<sequence length="302" mass="32252">MLVFLEIINQGLLYGLLAIGVMISYKILDFADLSVDGTVPLGGVACASLLVWGANPLLALAGGMIAGMLAGLATAFLHVKFKLSGLLSGILVMSGLYSINLFIAGYTASIPLFKYSSIFITPAFIQQIEPLAMRTMIKTGWQGVILLLIVLFTKGLLDLFLKTKLGFLIRITGDNPQLVTSLGQDIGKMKFIALALSNGIVALFGAIFVQYAQVYNLSVGSGMVVVGLASVIMGTSILARFSKLKMTTMVIIGSLMYRAAIGIALQIGVPTYFEKLITVILFVITIVLHEKAVSVKGRKQHA</sequence>
<organism evidence="7">
    <name type="scientific">bioreactor metagenome</name>
    <dbReference type="NCBI Taxonomy" id="1076179"/>
    <lineage>
        <taxon>unclassified sequences</taxon>
        <taxon>metagenomes</taxon>
        <taxon>ecological metagenomes</taxon>
    </lineage>
</organism>
<keyword evidence="3 6" id="KW-0812">Transmembrane</keyword>
<keyword evidence="5 6" id="KW-0472">Membrane</keyword>
<dbReference type="GO" id="GO:0005886">
    <property type="term" value="C:plasma membrane"/>
    <property type="evidence" value="ECO:0007669"/>
    <property type="project" value="UniProtKB-SubCell"/>
</dbReference>
<feature type="transmembrane region" description="Helical" evidence="6">
    <location>
        <begin position="191"/>
        <end position="211"/>
    </location>
</feature>
<evidence type="ECO:0000256" key="6">
    <source>
        <dbReference type="SAM" id="Phobius"/>
    </source>
</evidence>
<evidence type="ECO:0000256" key="1">
    <source>
        <dbReference type="ARBA" id="ARBA00004651"/>
    </source>
</evidence>
<feature type="transmembrane region" description="Helical" evidence="6">
    <location>
        <begin position="250"/>
        <end position="269"/>
    </location>
</feature>
<dbReference type="EMBL" id="VSSQ01019672">
    <property type="protein sequence ID" value="MPM63912.1"/>
    <property type="molecule type" value="Genomic_DNA"/>
</dbReference>